<protein>
    <recommendedName>
        <fullName evidence="1">YvlB/LiaX N-terminal domain-containing protein</fullName>
    </recommendedName>
</protein>
<dbReference type="EMBL" id="CP002551">
    <property type="protein sequence ID" value="ADZ09701.1"/>
    <property type="molecule type" value="Genomic_DNA"/>
</dbReference>
<gene>
    <name evidence="2" type="ordered locus">Metbo_1464</name>
</gene>
<sequence>MSKNESEERLQILEMVEVGQISASEAMTLLDALEILRTKGGF</sequence>
<evidence type="ECO:0000259" key="1">
    <source>
        <dbReference type="Pfam" id="PF22746"/>
    </source>
</evidence>
<accession>F0T8F0</accession>
<name>F0T8F0_METLA</name>
<dbReference type="KEGG" id="mel:Metbo_1464"/>
<dbReference type="InterPro" id="IPR053959">
    <property type="entry name" value="YvlB/LiaX_N"/>
</dbReference>
<evidence type="ECO:0000313" key="3">
    <source>
        <dbReference type="Proteomes" id="UP000007490"/>
    </source>
</evidence>
<dbReference type="STRING" id="877455.Metbo_1464"/>
<dbReference type="HOGENOM" id="CLU_3245336_0_0_2"/>
<feature type="domain" description="YvlB/LiaX N-terminal" evidence="1">
    <location>
        <begin position="7"/>
        <end position="34"/>
    </location>
</feature>
<dbReference type="Pfam" id="PF22746">
    <property type="entry name" value="SHOCT-like_DUF2089-C"/>
    <property type="match status" value="1"/>
</dbReference>
<dbReference type="GeneID" id="76259520"/>
<keyword evidence="3" id="KW-1185">Reference proteome</keyword>
<organism evidence="2 3">
    <name type="scientific">Methanobacterium lacus (strain AL-21)</name>
    <dbReference type="NCBI Taxonomy" id="877455"/>
    <lineage>
        <taxon>Archaea</taxon>
        <taxon>Methanobacteriati</taxon>
        <taxon>Methanobacteriota</taxon>
        <taxon>Methanomada group</taxon>
        <taxon>Methanobacteria</taxon>
        <taxon>Methanobacteriales</taxon>
        <taxon>Methanobacteriaceae</taxon>
        <taxon>Methanobacterium</taxon>
    </lineage>
</organism>
<dbReference type="AlphaFoldDB" id="F0T8F0"/>
<evidence type="ECO:0000313" key="2">
    <source>
        <dbReference type="EMBL" id="ADZ09701.1"/>
    </source>
</evidence>
<dbReference type="RefSeq" id="WP_013645052.1">
    <property type="nucleotide sequence ID" value="NC_015216.1"/>
</dbReference>
<dbReference type="Proteomes" id="UP000007490">
    <property type="component" value="Chromosome"/>
</dbReference>
<reference evidence="2 3" key="2">
    <citation type="journal article" date="2014" name="Int. J. Syst. Evol. Microbiol.">
        <title>Methanobacterium paludis sp. nov. and a novel strain of Methanobacterium lacus isolated from northern peatlands.</title>
        <authorList>
            <person name="Cadillo-Quiroz H."/>
            <person name="Brauer S.L."/>
            <person name="Goodson N."/>
            <person name="Yavitt J.B."/>
            <person name="Zinder S.H."/>
        </authorList>
    </citation>
    <scope>NUCLEOTIDE SEQUENCE [LARGE SCALE GENOMIC DNA]</scope>
    <source>
        <strain evidence="2 3">AL-21</strain>
    </source>
</reference>
<reference evidence="3" key="1">
    <citation type="submission" date="2011-02" db="EMBL/GenBank/DDBJ databases">
        <title>Complete sequence of Methanobacterium sp. AL-21.</title>
        <authorList>
            <consortium name="US DOE Joint Genome Institute"/>
            <person name="Lucas S."/>
            <person name="Copeland A."/>
            <person name="Lapidus A."/>
            <person name="Cheng J.-F."/>
            <person name="Goodwin L."/>
            <person name="Pitluck S."/>
            <person name="Chertkov O."/>
            <person name="Detter J.C."/>
            <person name="Han C."/>
            <person name="Tapia R."/>
            <person name="Land M."/>
            <person name="Hauser L."/>
            <person name="Kyrpides N."/>
            <person name="Ivanova N."/>
            <person name="Mikhailova N."/>
            <person name="Pagani I."/>
            <person name="Cadillo-Quiroz H."/>
            <person name="Imachi H."/>
            <person name="Zinder S."/>
            <person name="Liu W."/>
            <person name="Woyke T."/>
        </authorList>
    </citation>
    <scope>NUCLEOTIDE SEQUENCE [LARGE SCALE GENOMIC DNA]</scope>
    <source>
        <strain evidence="3">AL-21</strain>
    </source>
</reference>
<proteinExistence type="predicted"/>